<evidence type="ECO:0000256" key="1">
    <source>
        <dbReference type="ARBA" id="ARBA00005672"/>
    </source>
</evidence>
<comment type="similarity">
    <text evidence="1">Belongs to the WD repeat EIPR1 family.</text>
</comment>
<protein>
    <recommendedName>
        <fullName evidence="5">EIPR1-like beta-propeller domain-containing protein</fullName>
    </recommendedName>
</protein>
<evidence type="ECO:0000256" key="3">
    <source>
        <dbReference type="ARBA" id="ARBA00022737"/>
    </source>
</evidence>
<dbReference type="Gene3D" id="2.130.10.10">
    <property type="entry name" value="YVTN repeat-like/Quinoprotein amine dehydrogenase"/>
    <property type="match status" value="1"/>
</dbReference>
<dbReference type="SUPFAM" id="SSF50978">
    <property type="entry name" value="WD40 repeat-like"/>
    <property type="match status" value="1"/>
</dbReference>
<dbReference type="InterPro" id="IPR001680">
    <property type="entry name" value="WD40_rpt"/>
</dbReference>
<organism evidence="6">
    <name type="scientific">Homalodisca liturata</name>
    <dbReference type="NCBI Taxonomy" id="320908"/>
    <lineage>
        <taxon>Eukaryota</taxon>
        <taxon>Metazoa</taxon>
        <taxon>Ecdysozoa</taxon>
        <taxon>Arthropoda</taxon>
        <taxon>Hexapoda</taxon>
        <taxon>Insecta</taxon>
        <taxon>Pterygota</taxon>
        <taxon>Neoptera</taxon>
        <taxon>Paraneoptera</taxon>
        <taxon>Hemiptera</taxon>
        <taxon>Auchenorrhyncha</taxon>
        <taxon>Membracoidea</taxon>
        <taxon>Cicadellidae</taxon>
        <taxon>Cicadellinae</taxon>
        <taxon>Proconiini</taxon>
        <taxon>Homalodisca</taxon>
    </lineage>
</organism>
<dbReference type="PROSITE" id="PS00678">
    <property type="entry name" value="WD_REPEATS_1"/>
    <property type="match status" value="1"/>
</dbReference>
<dbReference type="InterPro" id="IPR015943">
    <property type="entry name" value="WD40/YVTN_repeat-like_dom_sf"/>
</dbReference>
<gene>
    <name evidence="6" type="ORF">g.6562</name>
</gene>
<accession>A0A1B6JMN9</accession>
<evidence type="ECO:0000256" key="2">
    <source>
        <dbReference type="ARBA" id="ARBA00022574"/>
    </source>
</evidence>
<dbReference type="PROSITE" id="PS50082">
    <property type="entry name" value="WD_REPEATS_2"/>
    <property type="match status" value="1"/>
</dbReference>
<dbReference type="GO" id="GO:0016567">
    <property type="term" value="P:protein ubiquitination"/>
    <property type="evidence" value="ECO:0007669"/>
    <property type="project" value="TreeGrafter"/>
</dbReference>
<dbReference type="FunFam" id="2.130.10.10:FF:000732">
    <property type="entry name" value="EARP-interacting protein homolog"/>
    <property type="match status" value="1"/>
</dbReference>
<dbReference type="EMBL" id="GECU01007354">
    <property type="protein sequence ID" value="JAT00353.1"/>
    <property type="molecule type" value="Transcribed_RNA"/>
</dbReference>
<feature type="repeat" description="WD" evidence="4">
    <location>
        <begin position="216"/>
        <end position="251"/>
    </location>
</feature>
<evidence type="ECO:0000256" key="4">
    <source>
        <dbReference type="PROSITE-ProRule" id="PRU00221"/>
    </source>
</evidence>
<evidence type="ECO:0000313" key="6">
    <source>
        <dbReference type="EMBL" id="JAT00353.1"/>
    </source>
</evidence>
<dbReference type="InterPro" id="IPR059104">
    <property type="entry name" value="Beta-prop_EIPR1-like"/>
</dbReference>
<dbReference type="PANTHER" id="PTHR14205">
    <property type="entry name" value="WD-REPEAT PROTEIN"/>
    <property type="match status" value="1"/>
</dbReference>
<proteinExistence type="inferred from homology"/>
<name>A0A1B6JMN9_9HEMI</name>
<dbReference type="AlphaFoldDB" id="A0A1B6JMN9"/>
<dbReference type="InterPro" id="IPR019775">
    <property type="entry name" value="WD40_repeat_CS"/>
</dbReference>
<evidence type="ECO:0000259" key="5">
    <source>
        <dbReference type="Pfam" id="PF23609"/>
    </source>
</evidence>
<keyword evidence="2 4" id="KW-0853">WD repeat</keyword>
<feature type="domain" description="EIPR1-like beta-propeller" evidence="5">
    <location>
        <begin position="10"/>
        <end position="289"/>
    </location>
</feature>
<dbReference type="Pfam" id="PF23609">
    <property type="entry name" value="Beta-prop_EIPR1"/>
    <property type="match status" value="1"/>
</dbReference>
<keyword evidence="3" id="KW-0677">Repeat</keyword>
<dbReference type="InterPro" id="IPR040323">
    <property type="entry name" value="EIPR1"/>
</dbReference>
<reference evidence="6" key="1">
    <citation type="submission" date="2015-11" db="EMBL/GenBank/DDBJ databases">
        <title>De novo transcriptome assembly of four potential Pierce s Disease insect vectors from Arizona vineyards.</title>
        <authorList>
            <person name="Tassone E.E."/>
        </authorList>
    </citation>
    <scope>NUCLEOTIDE SEQUENCE</scope>
</reference>
<dbReference type="SMART" id="SM00320">
    <property type="entry name" value="WD40"/>
    <property type="match status" value="5"/>
</dbReference>
<dbReference type="InterPro" id="IPR036322">
    <property type="entry name" value="WD40_repeat_dom_sf"/>
</dbReference>
<dbReference type="PANTHER" id="PTHR14205:SF15">
    <property type="entry name" value="EARP AND GARP COMPLEX-INTERACTING PROTEIN 1"/>
    <property type="match status" value="1"/>
</dbReference>
<dbReference type="Pfam" id="PF00400">
    <property type="entry name" value="WD40"/>
    <property type="match status" value="1"/>
</dbReference>
<sequence>MEEENNLISLYGLEFPSRAVSAQVAETDVVRFLVGTQTLKLANNQVHLVELNDDTGAVNTKVYQHGDGEIWSLTSSPSDAHVLSTCYNTIQYPEGNCVMRTALWRLPESDDDCVALERLCSFDTEPHGENIKVTAFNPLDGKQAATVVDNKFLVWDLGQDSAQLISVGTMQGKGNPKLTTGKWNPQHSGLQFTTASDCSVRGWDLRAGNKQAWVIENAHAQLVRDLDFNPNRQYYLGTCGDDGCSKFWDFRKPGEAIISRSDHSHWVWCLRYNHFHDQLVVTSSSDCVVLLTSVASIASEPIDDDTKVRMEDGVLATYDQHEDSVYCVEWSSADPWCFASLSYDGRLLLNRVPKSHKYNILI</sequence>